<evidence type="ECO:0008006" key="3">
    <source>
        <dbReference type="Google" id="ProtNLM"/>
    </source>
</evidence>
<keyword evidence="2" id="KW-1185">Reference proteome</keyword>
<dbReference type="RefSeq" id="WP_057951724.1">
    <property type="nucleotide sequence ID" value="NZ_CP013118.1"/>
</dbReference>
<gene>
    <name evidence="1" type="ORF">L21SP5_00472</name>
</gene>
<dbReference type="STRING" id="1307839.L21SP5_00472"/>
<accession>A0A0S2HVZ9</accession>
<dbReference type="OrthoDB" id="1408388at2"/>
<name>A0A0S2HVZ9_9BACT</name>
<sequence>MKTKNLILVVLIISLVGMFNSCSKPDQHLKTIPSTAHLVGSVDLLSTAKKAQLYDLDQYAFYNEMMKKLQEENPELHSYLSEIISNPLKTGLRYREDLFMFAEDLNSNPYMGITMSVRNSDDFKTFITNIVEKTKSEMVITKKEGLSYATEKNMMIAYDNEKMLMVAHEGSGEDELFSYIKTLMNQTTEDAILSHSDFKKFKADKKDFNLWLASDALPQTPQTAMIKTQIPFETEGNYLHAHMNFEDEGIFSTAKWTFNEEIQAILDDYDFSRKFNTGLLNYLPKDNYATIGFGLNPDAIYKWLNDIPSYKNMLDQANKNAPLSAEKVVNSLKGDIIVAMHGFMLPDEAETTSPGAQNQNVMPYASAIVSMNNSDVYDQIVNNMLPKGLFEEMNTYYRGKFAGFYVYFGLYNNNLIVTNDKNVIEAATDGGLEENVGKTELADIFNHSTFMYMNMDWDQYPDGLKDMMEKNMSNAEFENFRSVTNYTKQMQVYEENIGEGKMEFLMKNNDGNALHTIMQIIDEQRMKINKKEEEKKDKLAVVIQE</sequence>
<evidence type="ECO:0000313" key="1">
    <source>
        <dbReference type="EMBL" id="ALO14148.1"/>
    </source>
</evidence>
<dbReference type="KEGG" id="blq:L21SP5_00472"/>
<dbReference type="AlphaFoldDB" id="A0A0S2HVZ9"/>
<protein>
    <recommendedName>
        <fullName evidence="3">DUF4836 family protein</fullName>
    </recommendedName>
</protein>
<proteinExistence type="predicted"/>
<reference evidence="1 2" key="1">
    <citation type="submission" date="2015-11" db="EMBL/GenBank/DDBJ databases">
        <title>Description and complete genome sequence of a novel strain predominating in hypersaline microbial mats and representing a new family of the Bacteriodetes phylum.</title>
        <authorList>
            <person name="Spring S."/>
            <person name="Bunk B."/>
            <person name="Sproer C."/>
            <person name="Klenk H.-P."/>
        </authorList>
    </citation>
    <scope>NUCLEOTIDE SEQUENCE [LARGE SCALE GENOMIC DNA]</scope>
    <source>
        <strain evidence="1 2">L21-Spi-D4</strain>
    </source>
</reference>
<dbReference type="EMBL" id="CP013118">
    <property type="protein sequence ID" value="ALO14148.1"/>
    <property type="molecule type" value="Genomic_DNA"/>
</dbReference>
<evidence type="ECO:0000313" key="2">
    <source>
        <dbReference type="Proteomes" id="UP000064893"/>
    </source>
</evidence>
<dbReference type="Proteomes" id="UP000064893">
    <property type="component" value="Chromosome"/>
</dbReference>
<dbReference type="PATRIC" id="fig|1307839.3.peg.511"/>
<dbReference type="Pfam" id="PF16120">
    <property type="entry name" value="DUF4836"/>
    <property type="match status" value="1"/>
</dbReference>
<dbReference type="InterPro" id="IPR032276">
    <property type="entry name" value="DUF4836"/>
</dbReference>
<organism evidence="1 2">
    <name type="scientific">Salinivirga cyanobacteriivorans</name>
    <dbReference type="NCBI Taxonomy" id="1307839"/>
    <lineage>
        <taxon>Bacteria</taxon>
        <taxon>Pseudomonadati</taxon>
        <taxon>Bacteroidota</taxon>
        <taxon>Bacteroidia</taxon>
        <taxon>Bacteroidales</taxon>
        <taxon>Salinivirgaceae</taxon>
        <taxon>Salinivirga</taxon>
    </lineage>
</organism>